<dbReference type="InterPro" id="IPR004358">
    <property type="entry name" value="Sig_transdc_His_kin-like_C"/>
</dbReference>
<evidence type="ECO:0000256" key="2">
    <source>
        <dbReference type="ARBA" id="ARBA00012438"/>
    </source>
</evidence>
<dbReference type="Proteomes" id="UP000825701">
    <property type="component" value="Chromosome"/>
</dbReference>
<dbReference type="Gene3D" id="3.40.50.2300">
    <property type="match status" value="1"/>
</dbReference>
<dbReference type="PRINTS" id="PR00344">
    <property type="entry name" value="BCTRLSENSOR"/>
</dbReference>
<gene>
    <name evidence="10" type="ORF">K6K41_05440</name>
</gene>
<feature type="coiled-coil region" evidence="6">
    <location>
        <begin position="10"/>
        <end position="37"/>
    </location>
</feature>
<evidence type="ECO:0000256" key="3">
    <source>
        <dbReference type="ARBA" id="ARBA00022553"/>
    </source>
</evidence>
<dbReference type="PANTHER" id="PTHR43047">
    <property type="entry name" value="TWO-COMPONENT HISTIDINE PROTEIN KINASE"/>
    <property type="match status" value="1"/>
</dbReference>
<comment type="catalytic activity">
    <reaction evidence="1">
        <text>ATP + protein L-histidine = ADP + protein N-phospho-L-histidine.</text>
        <dbReference type="EC" id="2.7.13.3"/>
    </reaction>
</comment>
<dbReference type="KEGG" id="cmet:K6K41_05440"/>
<dbReference type="AlphaFoldDB" id="A0A9E6RBX4"/>
<dbReference type="GO" id="GO:0009927">
    <property type="term" value="F:histidine phosphotransfer kinase activity"/>
    <property type="evidence" value="ECO:0007669"/>
    <property type="project" value="TreeGrafter"/>
</dbReference>
<organism evidence="10 11">
    <name type="scientific">Chenggangzhangella methanolivorans</name>
    <dbReference type="NCBI Taxonomy" id="1437009"/>
    <lineage>
        <taxon>Bacteria</taxon>
        <taxon>Pseudomonadati</taxon>
        <taxon>Pseudomonadota</taxon>
        <taxon>Alphaproteobacteria</taxon>
        <taxon>Hyphomicrobiales</taxon>
        <taxon>Methylopilaceae</taxon>
        <taxon>Chenggangzhangella</taxon>
    </lineage>
</organism>
<dbReference type="GO" id="GO:0005886">
    <property type="term" value="C:plasma membrane"/>
    <property type="evidence" value="ECO:0007669"/>
    <property type="project" value="TreeGrafter"/>
</dbReference>
<evidence type="ECO:0000259" key="9">
    <source>
        <dbReference type="SMART" id="SM00448"/>
    </source>
</evidence>
<dbReference type="InterPro" id="IPR001789">
    <property type="entry name" value="Sig_transdc_resp-reg_receiver"/>
</dbReference>
<dbReference type="EMBL" id="CP081869">
    <property type="protein sequence ID" value="QZO01035.1"/>
    <property type="molecule type" value="Genomic_DNA"/>
</dbReference>
<keyword evidence="4" id="KW-0808">Transferase</keyword>
<feature type="domain" description="Response regulatory" evidence="9">
    <location>
        <begin position="332"/>
        <end position="446"/>
    </location>
</feature>
<evidence type="ECO:0000256" key="1">
    <source>
        <dbReference type="ARBA" id="ARBA00000085"/>
    </source>
</evidence>
<feature type="domain" description="Histidine kinase/HSP90-like ATPase" evidence="7">
    <location>
        <begin position="198"/>
        <end position="309"/>
    </location>
</feature>
<feature type="domain" description="Signal transduction histidine kinase dimerisation/phosphoacceptor" evidence="8">
    <location>
        <begin position="89"/>
        <end position="154"/>
    </location>
</feature>
<keyword evidence="11" id="KW-1185">Reference proteome</keyword>
<proteinExistence type="predicted"/>
<dbReference type="InterPro" id="IPR036890">
    <property type="entry name" value="HATPase_C_sf"/>
</dbReference>
<dbReference type="CDD" id="cd00075">
    <property type="entry name" value="HATPase"/>
    <property type="match status" value="1"/>
</dbReference>
<dbReference type="InterPro" id="IPR003661">
    <property type="entry name" value="HisK_dim/P_dom"/>
</dbReference>
<dbReference type="Pfam" id="PF00512">
    <property type="entry name" value="HisKA"/>
    <property type="match status" value="1"/>
</dbReference>
<dbReference type="CDD" id="cd00082">
    <property type="entry name" value="HisKA"/>
    <property type="match status" value="1"/>
</dbReference>
<dbReference type="EC" id="2.7.13.3" evidence="2"/>
<dbReference type="SMART" id="SM00388">
    <property type="entry name" value="HisKA"/>
    <property type="match status" value="1"/>
</dbReference>
<dbReference type="SMART" id="SM00387">
    <property type="entry name" value="HATPase_c"/>
    <property type="match status" value="1"/>
</dbReference>
<evidence type="ECO:0000259" key="7">
    <source>
        <dbReference type="SMART" id="SM00387"/>
    </source>
</evidence>
<name>A0A9E6RBX4_9HYPH</name>
<dbReference type="FunFam" id="3.30.565.10:FF:000049">
    <property type="entry name" value="Two-component sensor histidine kinase"/>
    <property type="match status" value="1"/>
</dbReference>
<dbReference type="RefSeq" id="WP_261404257.1">
    <property type="nucleotide sequence ID" value="NZ_CP081869.1"/>
</dbReference>
<dbReference type="SMART" id="SM00448">
    <property type="entry name" value="REC"/>
    <property type="match status" value="1"/>
</dbReference>
<protein>
    <recommendedName>
        <fullName evidence="2">histidine kinase</fullName>
        <ecNumber evidence="2">2.7.13.3</ecNumber>
    </recommendedName>
</protein>
<dbReference type="SUPFAM" id="SSF52172">
    <property type="entry name" value="CheY-like"/>
    <property type="match status" value="1"/>
</dbReference>
<keyword evidence="3" id="KW-0597">Phosphoprotein</keyword>
<dbReference type="Gene3D" id="3.30.565.10">
    <property type="entry name" value="Histidine kinase-like ATPase, C-terminal domain"/>
    <property type="match status" value="1"/>
</dbReference>
<sequence length="457" mass="49451">MSLAEIPDDTAELKRRIAKLERMNAALMDHVERSTDRQGSAYSLFQTAITLDTRVRDRTEELTNLMLSLERSNRALVEAKEEAEFANRSKTRFLAAASHDLLQPLNAARLSISTLADMPLGVEALAIAGQVERGLKTIEDLIKALIDISKLDAGVVRPNVRSISLNDVLEDVVATFEPVASRKGLRFVVKTGQLAVESDPVLLKRILQNLVSNAVRYARRGGVLVRARSRGGSCLIDVVDTGPGITPADRARIFEEFYRGEGASGDAEIGLGLGLSIVRRMTLALGHSLKVSSKVGRGSRFRLRLALAQGEVRERNETGAFMPPVSTTLSGSRIVVVENDVGAREALVRLLVSWEATVVSAHGLEELKQALAGQSEPPHIALIDYHLDGGVYGLEVAAWLRATYGADTPAIVTTADHSAEVAAEVRAAGCELIHKPIKPAYVRALMSHLAPSVRRGE</sequence>
<evidence type="ECO:0000313" key="10">
    <source>
        <dbReference type="EMBL" id="QZO01035.1"/>
    </source>
</evidence>
<dbReference type="Gene3D" id="1.10.287.130">
    <property type="match status" value="1"/>
</dbReference>
<accession>A0A9E6RBX4</accession>
<keyword evidence="5 10" id="KW-0418">Kinase</keyword>
<dbReference type="SUPFAM" id="SSF47384">
    <property type="entry name" value="Homodimeric domain of signal transducing histidine kinase"/>
    <property type="match status" value="1"/>
</dbReference>
<evidence type="ECO:0000256" key="5">
    <source>
        <dbReference type="ARBA" id="ARBA00022777"/>
    </source>
</evidence>
<dbReference type="FunFam" id="1.10.287.130:FF:000063">
    <property type="entry name" value="Hybrid sensor histidine kinase/response regulator"/>
    <property type="match status" value="1"/>
</dbReference>
<evidence type="ECO:0000313" key="11">
    <source>
        <dbReference type="Proteomes" id="UP000825701"/>
    </source>
</evidence>
<dbReference type="Pfam" id="PF00072">
    <property type="entry name" value="Response_reg"/>
    <property type="match status" value="1"/>
</dbReference>
<dbReference type="InterPro" id="IPR011006">
    <property type="entry name" value="CheY-like_superfamily"/>
</dbReference>
<evidence type="ECO:0000259" key="8">
    <source>
        <dbReference type="SMART" id="SM00388"/>
    </source>
</evidence>
<dbReference type="GO" id="GO:0000155">
    <property type="term" value="F:phosphorelay sensor kinase activity"/>
    <property type="evidence" value="ECO:0007669"/>
    <property type="project" value="InterPro"/>
</dbReference>
<dbReference type="InterPro" id="IPR036097">
    <property type="entry name" value="HisK_dim/P_sf"/>
</dbReference>
<dbReference type="PANTHER" id="PTHR43047:SF9">
    <property type="entry name" value="HISTIDINE KINASE"/>
    <property type="match status" value="1"/>
</dbReference>
<evidence type="ECO:0000256" key="6">
    <source>
        <dbReference type="SAM" id="Coils"/>
    </source>
</evidence>
<reference evidence="10" key="1">
    <citation type="submission" date="2021-08" db="EMBL/GenBank/DDBJ databases">
        <authorList>
            <person name="Zhang H."/>
            <person name="Xu M."/>
            <person name="Yu Z."/>
            <person name="Yang L."/>
            <person name="Cai Y."/>
        </authorList>
    </citation>
    <scope>NUCLEOTIDE SEQUENCE</scope>
    <source>
        <strain evidence="10">CHL1</strain>
    </source>
</reference>
<feature type="coiled-coil region" evidence="6">
    <location>
        <begin position="62"/>
        <end position="89"/>
    </location>
</feature>
<dbReference type="SUPFAM" id="SSF55874">
    <property type="entry name" value="ATPase domain of HSP90 chaperone/DNA topoisomerase II/histidine kinase"/>
    <property type="match status" value="1"/>
</dbReference>
<keyword evidence="6" id="KW-0175">Coiled coil</keyword>
<dbReference type="Pfam" id="PF02518">
    <property type="entry name" value="HATPase_c"/>
    <property type="match status" value="1"/>
</dbReference>
<dbReference type="InterPro" id="IPR003594">
    <property type="entry name" value="HATPase_dom"/>
</dbReference>
<evidence type="ECO:0000256" key="4">
    <source>
        <dbReference type="ARBA" id="ARBA00022679"/>
    </source>
</evidence>